<evidence type="ECO:0000256" key="6">
    <source>
        <dbReference type="ARBA" id="ARBA00023320"/>
    </source>
</evidence>
<dbReference type="PANTHER" id="PTHR20986">
    <property type="entry name" value="FMRFAMIDE-RELATED PEPTIDES"/>
    <property type="match status" value="1"/>
</dbReference>
<evidence type="ECO:0000256" key="3">
    <source>
        <dbReference type="ARBA" id="ARBA00022525"/>
    </source>
</evidence>
<dbReference type="PANTHER" id="PTHR20986:SF24">
    <property type="entry name" value="FMRFAMIDE-LIKE NEUROPEPTIDES 1"/>
    <property type="match status" value="1"/>
</dbReference>
<name>A0A085N158_9BILA</name>
<dbReference type="EMBL" id="KL367578">
    <property type="protein sequence ID" value="KFD63204.1"/>
    <property type="molecule type" value="Genomic_DNA"/>
</dbReference>
<keyword evidence="6" id="KW-0527">Neuropeptide</keyword>
<keyword evidence="3" id="KW-0964">Secreted</keyword>
<evidence type="ECO:0000256" key="5">
    <source>
        <dbReference type="ARBA" id="ARBA00022815"/>
    </source>
</evidence>
<keyword evidence="9" id="KW-1185">Reference proteome</keyword>
<evidence type="ECO:0000313" key="9">
    <source>
        <dbReference type="Proteomes" id="UP000030764"/>
    </source>
</evidence>
<sequence length="180" mass="20981">LVFQRPHELLHQQQQQQRNLLQLRREYTQFKASAPGRSRLPMFKQYAVGSFLLLQCILLLSGMTLPAKGMDDAGALLAVPEEEDLFDEYADISGTDDELYPRMQRSGRSDEDWLSKKRVNFLRFGRKMSNPNFLRFGRASNSPNFLRFGRRAVNPNFLRFGRKLYSNRQDRAVGNFLRFG</sequence>
<dbReference type="InterPro" id="IPR002544">
    <property type="entry name" value="FMRFamid-related_peptide-like"/>
</dbReference>
<accession>A0A085N158</accession>
<comment type="similarity">
    <text evidence="2">Belongs to the FARP (FMRFamide related peptide) family.</text>
</comment>
<evidence type="ECO:0000313" key="7">
    <source>
        <dbReference type="EMBL" id="KFD47989.1"/>
    </source>
</evidence>
<keyword evidence="4" id="KW-0165">Cleavage on pair of basic residues</keyword>
<proteinExistence type="inferred from homology"/>
<dbReference type="AlphaFoldDB" id="A0A085N158"/>
<feature type="non-terminal residue" evidence="8">
    <location>
        <position position="180"/>
    </location>
</feature>
<protein>
    <submittedName>
        <fullName evidence="8">Uncharacterized protein</fullName>
    </submittedName>
</protein>
<dbReference type="GO" id="GO:0005576">
    <property type="term" value="C:extracellular region"/>
    <property type="evidence" value="ECO:0007669"/>
    <property type="project" value="UniProtKB-SubCell"/>
</dbReference>
<dbReference type="Proteomes" id="UP000030758">
    <property type="component" value="Unassembled WGS sequence"/>
</dbReference>
<dbReference type="InterPro" id="IPR051041">
    <property type="entry name" value="FMRFamide-related_np"/>
</dbReference>
<feature type="non-terminal residue" evidence="8">
    <location>
        <position position="1"/>
    </location>
</feature>
<evidence type="ECO:0000313" key="8">
    <source>
        <dbReference type="EMBL" id="KFD63204.1"/>
    </source>
</evidence>
<dbReference type="GO" id="GO:0007218">
    <property type="term" value="P:neuropeptide signaling pathway"/>
    <property type="evidence" value="ECO:0007669"/>
    <property type="project" value="UniProtKB-KW"/>
</dbReference>
<gene>
    <name evidence="7" type="ORF">M513_11117</name>
    <name evidence="8" type="ORF">M514_11117</name>
</gene>
<organism evidence="8">
    <name type="scientific">Trichuris suis</name>
    <name type="common">pig whipworm</name>
    <dbReference type="NCBI Taxonomy" id="68888"/>
    <lineage>
        <taxon>Eukaryota</taxon>
        <taxon>Metazoa</taxon>
        <taxon>Ecdysozoa</taxon>
        <taxon>Nematoda</taxon>
        <taxon>Enoplea</taxon>
        <taxon>Dorylaimia</taxon>
        <taxon>Trichinellida</taxon>
        <taxon>Trichuridae</taxon>
        <taxon>Trichuris</taxon>
    </lineage>
</organism>
<keyword evidence="5" id="KW-0027">Amidation</keyword>
<dbReference type="EMBL" id="KL363307">
    <property type="protein sequence ID" value="KFD47989.1"/>
    <property type="molecule type" value="Genomic_DNA"/>
</dbReference>
<dbReference type="Pfam" id="PF01581">
    <property type="entry name" value="FARP"/>
    <property type="match status" value="4"/>
</dbReference>
<comment type="subcellular location">
    <subcellularLocation>
        <location evidence="1">Secreted</location>
    </subcellularLocation>
</comment>
<evidence type="ECO:0000256" key="4">
    <source>
        <dbReference type="ARBA" id="ARBA00022685"/>
    </source>
</evidence>
<reference evidence="8 9" key="1">
    <citation type="journal article" date="2014" name="Nat. Genet.">
        <title>Genome and transcriptome of the porcine whipworm Trichuris suis.</title>
        <authorList>
            <person name="Jex A.R."/>
            <person name="Nejsum P."/>
            <person name="Schwarz E.M."/>
            <person name="Hu L."/>
            <person name="Young N.D."/>
            <person name="Hall R.S."/>
            <person name="Korhonen P.K."/>
            <person name="Liao S."/>
            <person name="Thamsborg S."/>
            <person name="Xia J."/>
            <person name="Xu P."/>
            <person name="Wang S."/>
            <person name="Scheerlinck J.P."/>
            <person name="Hofmann A."/>
            <person name="Sternberg P.W."/>
            <person name="Wang J."/>
            <person name="Gasser R.B."/>
        </authorList>
    </citation>
    <scope>NUCLEOTIDE SEQUENCE [LARGE SCALE GENOMIC DNA]</scope>
    <source>
        <strain evidence="8">DCEP-RM93F</strain>
        <strain evidence="7">DCEP-RM93M</strain>
    </source>
</reference>
<evidence type="ECO:0000256" key="1">
    <source>
        <dbReference type="ARBA" id="ARBA00004613"/>
    </source>
</evidence>
<dbReference type="Proteomes" id="UP000030764">
    <property type="component" value="Unassembled WGS sequence"/>
</dbReference>
<evidence type="ECO:0000256" key="2">
    <source>
        <dbReference type="ARBA" id="ARBA00006356"/>
    </source>
</evidence>